<keyword evidence="2" id="KW-1185">Reference proteome</keyword>
<reference evidence="1 2" key="1">
    <citation type="submission" date="2024-11" db="EMBL/GenBank/DDBJ databases">
        <title>A near-complete genome assembly of Cinchona calisaya.</title>
        <authorList>
            <person name="Lian D.C."/>
            <person name="Zhao X.W."/>
            <person name="Wei L."/>
        </authorList>
    </citation>
    <scope>NUCLEOTIDE SEQUENCE [LARGE SCALE GENOMIC DNA]</scope>
    <source>
        <tissue evidence="1">Nenye</tissue>
    </source>
</reference>
<evidence type="ECO:0000313" key="1">
    <source>
        <dbReference type="EMBL" id="KAL3508099.1"/>
    </source>
</evidence>
<dbReference type="AlphaFoldDB" id="A0ABD2YN86"/>
<protein>
    <recommendedName>
        <fullName evidence="3">F-box protein</fullName>
    </recommendedName>
</protein>
<organism evidence="1 2">
    <name type="scientific">Cinchona calisaya</name>
    <dbReference type="NCBI Taxonomy" id="153742"/>
    <lineage>
        <taxon>Eukaryota</taxon>
        <taxon>Viridiplantae</taxon>
        <taxon>Streptophyta</taxon>
        <taxon>Embryophyta</taxon>
        <taxon>Tracheophyta</taxon>
        <taxon>Spermatophyta</taxon>
        <taxon>Magnoliopsida</taxon>
        <taxon>eudicotyledons</taxon>
        <taxon>Gunneridae</taxon>
        <taxon>Pentapetalae</taxon>
        <taxon>asterids</taxon>
        <taxon>lamiids</taxon>
        <taxon>Gentianales</taxon>
        <taxon>Rubiaceae</taxon>
        <taxon>Cinchonoideae</taxon>
        <taxon>Cinchoneae</taxon>
        <taxon>Cinchona</taxon>
    </lineage>
</organism>
<gene>
    <name evidence="1" type="ORF">ACH5RR_033481</name>
</gene>
<sequence length="105" mass="12026">MSSCYIYLCVKKGTWRRIGTFPFEHGVAYPASGVFLNGVIHWMACEDFTECGGRTSLIAGFYLDHEVFKMEHCPVRKAFCRLVSIIMMKTSKSLRFKVNARSCTR</sequence>
<dbReference type="Proteomes" id="UP001630127">
    <property type="component" value="Unassembled WGS sequence"/>
</dbReference>
<evidence type="ECO:0000313" key="2">
    <source>
        <dbReference type="Proteomes" id="UP001630127"/>
    </source>
</evidence>
<proteinExistence type="predicted"/>
<accession>A0ABD2YN86</accession>
<evidence type="ECO:0008006" key="3">
    <source>
        <dbReference type="Google" id="ProtNLM"/>
    </source>
</evidence>
<name>A0ABD2YN86_9GENT</name>
<comment type="caution">
    <text evidence="1">The sequence shown here is derived from an EMBL/GenBank/DDBJ whole genome shotgun (WGS) entry which is preliminary data.</text>
</comment>
<dbReference type="EMBL" id="JBJUIK010000013">
    <property type="protein sequence ID" value="KAL3508099.1"/>
    <property type="molecule type" value="Genomic_DNA"/>
</dbReference>